<dbReference type="KEGG" id="xyk:GT347_08210"/>
<dbReference type="AlphaFoldDB" id="A0A857J4D7"/>
<keyword evidence="2" id="KW-1185">Reference proteome</keyword>
<dbReference type="EMBL" id="CP047650">
    <property type="protein sequence ID" value="QHI97979.1"/>
    <property type="molecule type" value="Genomic_DNA"/>
</dbReference>
<gene>
    <name evidence="1" type="ORF">GT347_08210</name>
</gene>
<reference evidence="1 2" key="1">
    <citation type="submission" date="2020-01" db="EMBL/GenBank/DDBJ databases">
        <title>Genome sequencing of strain KACC 21265.</title>
        <authorList>
            <person name="Heo J."/>
            <person name="Kim S.-J."/>
            <person name="Kim J.-S."/>
            <person name="Hong S.-B."/>
            <person name="Kwon S.-W."/>
        </authorList>
    </citation>
    <scope>NUCLEOTIDE SEQUENCE [LARGE SCALE GENOMIC DNA]</scope>
    <source>
        <strain evidence="1 2">KACC 21265</strain>
    </source>
</reference>
<sequence length="130" mass="13435">MQAGTATWSDIDTRLGRLESRLDAVTEALIHGDGDALLLASSLLRDASAEVSGLLPVPVAAVRAGGPVLQRRLLAAGKRFAACRENLARRSAGVDRAVASLIPSAAGDQATYSKAASRAGAASRFGSRFF</sequence>
<protein>
    <submittedName>
        <fullName evidence="1">Uncharacterized protein</fullName>
    </submittedName>
</protein>
<dbReference type="Proteomes" id="UP000464787">
    <property type="component" value="Chromosome"/>
</dbReference>
<name>A0A857J4D7_9BURK</name>
<evidence type="ECO:0000313" key="2">
    <source>
        <dbReference type="Proteomes" id="UP000464787"/>
    </source>
</evidence>
<organism evidence="1 2">
    <name type="scientific">Xylophilus rhododendri</name>
    <dbReference type="NCBI Taxonomy" id="2697032"/>
    <lineage>
        <taxon>Bacteria</taxon>
        <taxon>Pseudomonadati</taxon>
        <taxon>Pseudomonadota</taxon>
        <taxon>Betaproteobacteria</taxon>
        <taxon>Burkholderiales</taxon>
        <taxon>Xylophilus</taxon>
    </lineage>
</organism>
<proteinExistence type="predicted"/>
<evidence type="ECO:0000313" key="1">
    <source>
        <dbReference type="EMBL" id="QHI97979.1"/>
    </source>
</evidence>
<accession>A0A857J4D7</accession>
<dbReference type="RefSeq" id="WP_160551496.1">
    <property type="nucleotide sequence ID" value="NZ_CP047650.1"/>
</dbReference>